<dbReference type="InterPro" id="IPR000595">
    <property type="entry name" value="cNMP-bd_dom"/>
</dbReference>
<organism evidence="6 7">
    <name type="scientific">Asaia lannensis NBRC 102526</name>
    <dbReference type="NCBI Taxonomy" id="1307926"/>
    <lineage>
        <taxon>Bacteria</taxon>
        <taxon>Pseudomonadati</taxon>
        <taxon>Pseudomonadota</taxon>
        <taxon>Alphaproteobacteria</taxon>
        <taxon>Acetobacterales</taxon>
        <taxon>Acetobacteraceae</taxon>
        <taxon>Asaia</taxon>
    </lineage>
</organism>
<keyword evidence="7" id="KW-1185">Reference proteome</keyword>
<keyword evidence="2" id="KW-0238">DNA-binding</keyword>
<dbReference type="RefSeq" id="WP_252849946.1">
    <property type="nucleotide sequence ID" value="NZ_JAMXQU010000012.1"/>
</dbReference>
<dbReference type="SMART" id="SM00419">
    <property type="entry name" value="HTH_CRP"/>
    <property type="match status" value="1"/>
</dbReference>
<dbReference type="Pfam" id="PF13545">
    <property type="entry name" value="HTH_Crp_2"/>
    <property type="match status" value="1"/>
</dbReference>
<dbReference type="EMBL" id="JAMXQU010000012">
    <property type="protein sequence ID" value="MCO6160950.1"/>
    <property type="molecule type" value="Genomic_DNA"/>
</dbReference>
<protein>
    <submittedName>
        <fullName evidence="6">Crp/Fnr family transcriptional regulator</fullName>
    </submittedName>
</protein>
<dbReference type="InterPro" id="IPR018490">
    <property type="entry name" value="cNMP-bd_dom_sf"/>
</dbReference>
<dbReference type="InterPro" id="IPR036390">
    <property type="entry name" value="WH_DNA-bd_sf"/>
</dbReference>
<proteinExistence type="predicted"/>
<evidence type="ECO:0000256" key="3">
    <source>
        <dbReference type="ARBA" id="ARBA00023163"/>
    </source>
</evidence>
<keyword evidence="1" id="KW-0805">Transcription regulation</keyword>
<dbReference type="InterPro" id="IPR014710">
    <property type="entry name" value="RmlC-like_jellyroll"/>
</dbReference>
<dbReference type="InterPro" id="IPR012318">
    <property type="entry name" value="HTH_CRP"/>
</dbReference>
<dbReference type="Proteomes" id="UP001523401">
    <property type="component" value="Unassembled WGS sequence"/>
</dbReference>
<dbReference type="PROSITE" id="PS50042">
    <property type="entry name" value="CNMP_BINDING_3"/>
    <property type="match status" value="1"/>
</dbReference>
<evidence type="ECO:0000259" key="5">
    <source>
        <dbReference type="PROSITE" id="PS51063"/>
    </source>
</evidence>
<evidence type="ECO:0000259" key="4">
    <source>
        <dbReference type="PROSITE" id="PS50042"/>
    </source>
</evidence>
<evidence type="ECO:0000313" key="7">
    <source>
        <dbReference type="Proteomes" id="UP001523401"/>
    </source>
</evidence>
<evidence type="ECO:0000256" key="1">
    <source>
        <dbReference type="ARBA" id="ARBA00023015"/>
    </source>
</evidence>
<comment type="caution">
    <text evidence="6">The sequence shown here is derived from an EMBL/GenBank/DDBJ whole genome shotgun (WGS) entry which is preliminary data.</text>
</comment>
<feature type="domain" description="HTH crp-type" evidence="5">
    <location>
        <begin position="132"/>
        <end position="203"/>
    </location>
</feature>
<dbReference type="PROSITE" id="PS51063">
    <property type="entry name" value="HTH_CRP_2"/>
    <property type="match status" value="1"/>
</dbReference>
<accession>A0ABT1CJC7</accession>
<gene>
    <name evidence="6" type="ORF">NF685_12995</name>
</gene>
<evidence type="ECO:0000256" key="2">
    <source>
        <dbReference type="ARBA" id="ARBA00023125"/>
    </source>
</evidence>
<dbReference type="SUPFAM" id="SSF46785">
    <property type="entry name" value="Winged helix' DNA-binding domain"/>
    <property type="match status" value="1"/>
</dbReference>
<sequence>MIDEDERAKICDNVSFIKIKKGHVLFRRGELVDNVAMIRSGILWCERTSPEGRNHVQAVMGPGFFGHFAWPLVKSLANYDVKAVIDAEVFVIPGAIIRYLMDNSKSFAARYTGLMIRSHEMLEEYTFVMSVYDKVQKVAWILSIIADGYRGLSRPIMNIPITQVQLADNMGMTRQTINKSLQSLSDTGIINVSKSNINILDLGRLKNICHFDDHVY</sequence>
<dbReference type="Gene3D" id="1.10.10.10">
    <property type="entry name" value="Winged helix-like DNA-binding domain superfamily/Winged helix DNA-binding domain"/>
    <property type="match status" value="1"/>
</dbReference>
<dbReference type="CDD" id="cd00038">
    <property type="entry name" value="CAP_ED"/>
    <property type="match status" value="1"/>
</dbReference>
<dbReference type="SUPFAM" id="SSF51206">
    <property type="entry name" value="cAMP-binding domain-like"/>
    <property type="match status" value="1"/>
</dbReference>
<dbReference type="Pfam" id="PF00027">
    <property type="entry name" value="cNMP_binding"/>
    <property type="match status" value="1"/>
</dbReference>
<dbReference type="InterPro" id="IPR036388">
    <property type="entry name" value="WH-like_DNA-bd_sf"/>
</dbReference>
<evidence type="ECO:0000313" key="6">
    <source>
        <dbReference type="EMBL" id="MCO6160950.1"/>
    </source>
</evidence>
<reference evidence="6 7" key="1">
    <citation type="submission" date="2022-06" db="EMBL/GenBank/DDBJ databases">
        <title>Whole-genome of Asaia lannensis strain LMG 27011T.</title>
        <authorList>
            <person name="Sombolestani A."/>
        </authorList>
    </citation>
    <scope>NUCLEOTIDE SEQUENCE [LARGE SCALE GENOMIC DNA]</scope>
    <source>
        <strain evidence="6 7">NBRC 102526</strain>
    </source>
</reference>
<name>A0ABT1CJC7_9PROT</name>
<keyword evidence="3" id="KW-0804">Transcription</keyword>
<feature type="domain" description="Cyclic nucleotide-binding" evidence="4">
    <location>
        <begin position="1"/>
        <end position="118"/>
    </location>
</feature>
<dbReference type="Gene3D" id="2.60.120.10">
    <property type="entry name" value="Jelly Rolls"/>
    <property type="match status" value="1"/>
</dbReference>